<name>A0A1A9VNS1_GLOAU</name>
<accession>A0A1A9VNS1</accession>
<proteinExistence type="predicted"/>
<reference evidence="2" key="1">
    <citation type="submission" date="2020-05" db="UniProtKB">
        <authorList>
            <consortium name="EnsemblMetazoa"/>
        </authorList>
    </citation>
    <scope>IDENTIFICATION</scope>
    <source>
        <strain evidence="2">TTRI</strain>
    </source>
</reference>
<evidence type="ECO:0000313" key="2">
    <source>
        <dbReference type="EnsemblMetazoa" id="GAUT042868-PA"/>
    </source>
</evidence>
<dbReference type="SUPFAM" id="SSF57667">
    <property type="entry name" value="beta-beta-alpha zinc fingers"/>
    <property type="match status" value="1"/>
</dbReference>
<evidence type="ECO:0000256" key="1">
    <source>
        <dbReference type="SAM" id="MobiDB-lite"/>
    </source>
</evidence>
<protein>
    <submittedName>
        <fullName evidence="2">Uncharacterized protein</fullName>
    </submittedName>
</protein>
<dbReference type="VEuPathDB" id="VectorBase:GAUT042868"/>
<sequence>MPEANLPPFNNVNPQFSLLNTISVDSVYDLERPYKCTVCSKYFKRQDDLDRDMPTNVSASNMASADSSVASTGSLNDEVEESTTKVKKKEEALILYVKLLNFAEKRFIDSLGKSWPGDMYTLNEAYYDVEATQLVGH</sequence>
<dbReference type="Gene3D" id="3.30.160.60">
    <property type="entry name" value="Classic Zinc Finger"/>
    <property type="match status" value="1"/>
</dbReference>
<dbReference type="AlphaFoldDB" id="A0A1A9VNS1"/>
<evidence type="ECO:0000313" key="3">
    <source>
        <dbReference type="Proteomes" id="UP000078200"/>
    </source>
</evidence>
<feature type="compositionally biased region" description="Polar residues" evidence="1">
    <location>
        <begin position="60"/>
        <end position="75"/>
    </location>
</feature>
<dbReference type="InterPro" id="IPR036236">
    <property type="entry name" value="Znf_C2H2_sf"/>
</dbReference>
<keyword evidence="3" id="KW-1185">Reference proteome</keyword>
<organism evidence="2 3">
    <name type="scientific">Glossina austeni</name>
    <name type="common">Savannah tsetse fly</name>
    <dbReference type="NCBI Taxonomy" id="7395"/>
    <lineage>
        <taxon>Eukaryota</taxon>
        <taxon>Metazoa</taxon>
        <taxon>Ecdysozoa</taxon>
        <taxon>Arthropoda</taxon>
        <taxon>Hexapoda</taxon>
        <taxon>Insecta</taxon>
        <taxon>Pterygota</taxon>
        <taxon>Neoptera</taxon>
        <taxon>Endopterygota</taxon>
        <taxon>Diptera</taxon>
        <taxon>Brachycera</taxon>
        <taxon>Muscomorpha</taxon>
        <taxon>Hippoboscoidea</taxon>
        <taxon>Glossinidae</taxon>
        <taxon>Glossina</taxon>
    </lineage>
</organism>
<dbReference type="EnsemblMetazoa" id="GAUT042868-RA">
    <property type="protein sequence ID" value="GAUT042868-PA"/>
    <property type="gene ID" value="GAUT042868"/>
</dbReference>
<dbReference type="Proteomes" id="UP000078200">
    <property type="component" value="Unassembled WGS sequence"/>
</dbReference>
<feature type="region of interest" description="Disordered" evidence="1">
    <location>
        <begin position="60"/>
        <end position="83"/>
    </location>
</feature>